<feature type="transmembrane region" description="Helical" evidence="1">
    <location>
        <begin position="172"/>
        <end position="189"/>
    </location>
</feature>
<protein>
    <submittedName>
        <fullName evidence="2">DUF4386 domain-containing protein</fullName>
    </submittedName>
</protein>
<evidence type="ECO:0000313" key="3">
    <source>
        <dbReference type="Proteomes" id="UP000322080"/>
    </source>
</evidence>
<feature type="transmembrane region" description="Helical" evidence="1">
    <location>
        <begin position="95"/>
        <end position="119"/>
    </location>
</feature>
<feature type="transmembrane region" description="Helical" evidence="1">
    <location>
        <begin position="201"/>
        <end position="227"/>
    </location>
</feature>
<dbReference type="RefSeq" id="WP_148378691.1">
    <property type="nucleotide sequence ID" value="NZ_VSIY01000013.1"/>
</dbReference>
<dbReference type="EMBL" id="VSIY01000013">
    <property type="protein sequence ID" value="TYB80556.1"/>
    <property type="molecule type" value="Genomic_DNA"/>
</dbReference>
<feature type="transmembrane region" description="Helical" evidence="1">
    <location>
        <begin position="56"/>
        <end position="83"/>
    </location>
</feature>
<accession>A0A5D0RHY6</accession>
<reference evidence="2 3" key="1">
    <citation type="submission" date="2019-08" db="EMBL/GenBank/DDBJ databases">
        <title>Identification of a novel species of the genus Boseongicola.</title>
        <authorList>
            <person name="Zhang X.-Q."/>
        </authorList>
    </citation>
    <scope>NUCLEOTIDE SEQUENCE [LARGE SCALE GENOMIC DNA]</scope>
    <source>
        <strain evidence="2 3">HY14</strain>
    </source>
</reference>
<feature type="transmembrane region" description="Helical" evidence="1">
    <location>
        <begin position="139"/>
        <end position="160"/>
    </location>
</feature>
<keyword evidence="1" id="KW-1133">Transmembrane helix</keyword>
<dbReference type="InterPro" id="IPR025495">
    <property type="entry name" value="DUF4386"/>
</dbReference>
<comment type="caution">
    <text evidence="2">The sequence shown here is derived from an EMBL/GenBank/DDBJ whole genome shotgun (WGS) entry which is preliminary data.</text>
</comment>
<evidence type="ECO:0000256" key="1">
    <source>
        <dbReference type="SAM" id="Phobius"/>
    </source>
</evidence>
<keyword evidence="1" id="KW-0472">Membrane</keyword>
<feature type="transmembrane region" description="Helical" evidence="1">
    <location>
        <begin position="12"/>
        <end position="36"/>
    </location>
</feature>
<gene>
    <name evidence="2" type="ORF">FVF75_13030</name>
</gene>
<dbReference type="Proteomes" id="UP000322080">
    <property type="component" value="Unassembled WGS sequence"/>
</dbReference>
<name>A0A5D0RHY6_9RHOB</name>
<keyword evidence="1" id="KW-0812">Transmembrane</keyword>
<evidence type="ECO:0000313" key="2">
    <source>
        <dbReference type="EMBL" id="TYB80556.1"/>
    </source>
</evidence>
<sequence>MHLFNDPRSRGYARLTGAFYLFIAVFGFFSILWVPAQLLVPGDAAATFENILARRGLFLAGIGGEVAILIAEIMATALLYFMFKPVSAALSFAAALARLSMVGVMAAMLFFSAGALVLAEPGGALASFSEAQRLDLGNLFLGMHDAGVWIWQVFFTVHLAILGQLVARSGRFPRLLGHAMTLGSVGYLLDSLHKFALPEAAGLGTVTAVFLGIVTLAEVGFALWLVIRGPRPASTAMTQAAA</sequence>
<dbReference type="Pfam" id="PF14329">
    <property type="entry name" value="DUF4386"/>
    <property type="match status" value="1"/>
</dbReference>
<keyword evidence="3" id="KW-1185">Reference proteome</keyword>
<organism evidence="2 3">
    <name type="scientific">Maritimibacter fusiformis</name>
    <dbReference type="NCBI Taxonomy" id="2603819"/>
    <lineage>
        <taxon>Bacteria</taxon>
        <taxon>Pseudomonadati</taxon>
        <taxon>Pseudomonadota</taxon>
        <taxon>Alphaproteobacteria</taxon>
        <taxon>Rhodobacterales</taxon>
        <taxon>Roseobacteraceae</taxon>
        <taxon>Maritimibacter</taxon>
    </lineage>
</organism>
<proteinExistence type="predicted"/>
<dbReference type="AlphaFoldDB" id="A0A5D0RHY6"/>